<keyword evidence="1" id="KW-0732">Signal</keyword>
<reference evidence="3 4" key="1">
    <citation type="submission" date="2018-09" db="EMBL/GenBank/DDBJ databases">
        <title>The draft genome of Acinetobacter spp. strains.</title>
        <authorList>
            <person name="Qin J."/>
            <person name="Feng Y."/>
            <person name="Zong Z."/>
        </authorList>
    </citation>
    <scope>NUCLEOTIDE SEQUENCE [LARGE SCALE GENOMIC DNA]</scope>
    <source>
        <strain evidence="3 4">WCHAc060115</strain>
    </source>
</reference>
<feature type="signal peptide" evidence="1">
    <location>
        <begin position="1"/>
        <end position="25"/>
    </location>
</feature>
<feature type="domain" description="DUF2059" evidence="2">
    <location>
        <begin position="101"/>
        <end position="148"/>
    </location>
</feature>
<comment type="caution">
    <text evidence="3">The sequence shown here is derived from an EMBL/GenBank/DDBJ whole genome shotgun (WGS) entry which is preliminary data.</text>
</comment>
<dbReference type="Proteomes" id="UP000280405">
    <property type="component" value="Unassembled WGS sequence"/>
</dbReference>
<evidence type="ECO:0000256" key="1">
    <source>
        <dbReference type="SAM" id="SignalP"/>
    </source>
</evidence>
<organism evidence="3 4">
    <name type="scientific">Acinetobacter rongchengensis</name>
    <dbReference type="NCBI Taxonomy" id="2419601"/>
    <lineage>
        <taxon>Bacteria</taxon>
        <taxon>Pseudomonadati</taxon>
        <taxon>Pseudomonadota</taxon>
        <taxon>Gammaproteobacteria</taxon>
        <taxon>Moraxellales</taxon>
        <taxon>Moraxellaceae</taxon>
        <taxon>Acinetobacter</taxon>
    </lineage>
</organism>
<accession>A0A3A8ER67</accession>
<name>A0A3A8ER67_9GAMM</name>
<proteinExistence type="predicted"/>
<dbReference type="Pfam" id="PF09832">
    <property type="entry name" value="DUF2059"/>
    <property type="match status" value="1"/>
</dbReference>
<evidence type="ECO:0000313" key="3">
    <source>
        <dbReference type="EMBL" id="RKG37382.1"/>
    </source>
</evidence>
<sequence length="183" mass="21044">MKIKQWITSLLFTSLFLGIQSSCFASPATDKSIDKLMQLSNISEIFKQSTRDMQPYFDQQAEDLVRQVTGAQTFNIDQQNAVLQISALYSEVQQRITTDPKFIDVFKTLFKKTFTEEEVQANIAFLSTPLGQSINQKMNLLMSEIMLETTKFSQEQMLKEENQKLIKQKMEAILVPLVQGRED</sequence>
<dbReference type="AlphaFoldDB" id="A0A3A8ER67"/>
<evidence type="ECO:0000313" key="4">
    <source>
        <dbReference type="Proteomes" id="UP000280405"/>
    </source>
</evidence>
<dbReference type="EMBL" id="RAXT01000022">
    <property type="protein sequence ID" value="RKG37382.1"/>
    <property type="molecule type" value="Genomic_DNA"/>
</dbReference>
<evidence type="ECO:0000259" key="2">
    <source>
        <dbReference type="Pfam" id="PF09832"/>
    </source>
</evidence>
<gene>
    <name evidence="3" type="ORF">D7V20_11260</name>
</gene>
<keyword evidence="4" id="KW-1185">Reference proteome</keyword>
<protein>
    <submittedName>
        <fullName evidence="3">DUF2059 domain-containing protein</fullName>
    </submittedName>
</protein>
<dbReference type="InterPro" id="IPR018637">
    <property type="entry name" value="DUF2059"/>
</dbReference>
<dbReference type="RefSeq" id="WP_120384384.1">
    <property type="nucleotide sequence ID" value="NZ_RAXT01000022.1"/>
</dbReference>
<dbReference type="OrthoDB" id="6691539at2"/>
<feature type="chain" id="PRO_5017323638" evidence="1">
    <location>
        <begin position="26"/>
        <end position="183"/>
    </location>
</feature>